<keyword evidence="2" id="KW-1185">Reference proteome</keyword>
<keyword evidence="1" id="KW-0812">Transmembrane</keyword>
<proteinExistence type="predicted"/>
<accession>A0ACC1Z3Z8</accession>
<name>A0ACC1Z3Z8_MELAZ</name>
<evidence type="ECO:0000313" key="1">
    <source>
        <dbReference type="EMBL" id="KAJ4730219.1"/>
    </source>
</evidence>
<sequence>MKATKNHQKTLERFRESSFVKMATKFLLSVSVFSVIFSYSSLLPFLLHSFNFSYTAYSKEFLGYSIDKNYMFLLCNGILVFIVKNSGIIGKSPEENDFTAKNGVRNRDSRREVVKLSEMKESILEEKLVEGAEDTENVLSVAQDDEEKEQENKSLIVPEEEEEEEEEEGIGLLSVEELNKKCDDFIRRMKLEIKVEAQQLLMF</sequence>
<reference evidence="1 2" key="1">
    <citation type="journal article" date="2023" name="Science">
        <title>Complex scaffold remodeling in plant triterpene biosynthesis.</title>
        <authorList>
            <person name="De La Pena R."/>
            <person name="Hodgson H."/>
            <person name="Liu J.C."/>
            <person name="Stephenson M.J."/>
            <person name="Martin A.C."/>
            <person name="Owen C."/>
            <person name="Harkess A."/>
            <person name="Leebens-Mack J."/>
            <person name="Jimenez L.E."/>
            <person name="Osbourn A."/>
            <person name="Sattely E.S."/>
        </authorList>
    </citation>
    <scope>NUCLEOTIDE SEQUENCE [LARGE SCALE GENOMIC DNA]</scope>
    <source>
        <strain evidence="2">cv. JPN11</strain>
        <tissue evidence="1">Leaf</tissue>
    </source>
</reference>
<dbReference type="Proteomes" id="UP001164539">
    <property type="component" value="Chromosome 1"/>
</dbReference>
<dbReference type="EMBL" id="CM051394">
    <property type="protein sequence ID" value="KAJ4730219.1"/>
    <property type="molecule type" value="Genomic_DNA"/>
</dbReference>
<evidence type="ECO:0000313" key="2">
    <source>
        <dbReference type="Proteomes" id="UP001164539"/>
    </source>
</evidence>
<keyword evidence="1" id="KW-0472">Membrane</keyword>
<organism evidence="1 2">
    <name type="scientific">Melia azedarach</name>
    <name type="common">Chinaberry tree</name>
    <dbReference type="NCBI Taxonomy" id="155640"/>
    <lineage>
        <taxon>Eukaryota</taxon>
        <taxon>Viridiplantae</taxon>
        <taxon>Streptophyta</taxon>
        <taxon>Embryophyta</taxon>
        <taxon>Tracheophyta</taxon>
        <taxon>Spermatophyta</taxon>
        <taxon>Magnoliopsida</taxon>
        <taxon>eudicotyledons</taxon>
        <taxon>Gunneridae</taxon>
        <taxon>Pentapetalae</taxon>
        <taxon>rosids</taxon>
        <taxon>malvids</taxon>
        <taxon>Sapindales</taxon>
        <taxon>Meliaceae</taxon>
        <taxon>Melia</taxon>
    </lineage>
</organism>
<comment type="caution">
    <text evidence="1">The sequence shown here is derived from an EMBL/GenBank/DDBJ whole genome shotgun (WGS) entry which is preliminary data.</text>
</comment>
<protein>
    <submittedName>
        <fullName evidence="1">Transmembrane protein</fullName>
    </submittedName>
</protein>
<gene>
    <name evidence="1" type="ORF">OWV82_002882</name>
</gene>